<comment type="caution">
    <text evidence="3">The sequence shown here is derived from an EMBL/GenBank/DDBJ whole genome shotgun (WGS) entry which is preliminary data.</text>
</comment>
<dbReference type="InterPro" id="IPR036291">
    <property type="entry name" value="NAD(P)-bd_dom_sf"/>
</dbReference>
<dbReference type="InterPro" id="IPR050259">
    <property type="entry name" value="SDR"/>
</dbReference>
<feature type="region of interest" description="Disordered" evidence="2">
    <location>
        <begin position="1"/>
        <end position="25"/>
    </location>
</feature>
<dbReference type="Pfam" id="PF13561">
    <property type="entry name" value="adh_short_C2"/>
    <property type="match status" value="1"/>
</dbReference>
<dbReference type="PROSITE" id="PS00061">
    <property type="entry name" value="ADH_SHORT"/>
    <property type="match status" value="1"/>
</dbReference>
<evidence type="ECO:0000313" key="4">
    <source>
        <dbReference type="Proteomes" id="UP001500236"/>
    </source>
</evidence>
<dbReference type="PANTHER" id="PTHR42879">
    <property type="entry name" value="3-OXOACYL-(ACYL-CARRIER-PROTEIN) REDUCTASE"/>
    <property type="match status" value="1"/>
</dbReference>
<dbReference type="Gene3D" id="3.40.50.720">
    <property type="entry name" value="NAD(P)-binding Rossmann-like Domain"/>
    <property type="match status" value="1"/>
</dbReference>
<comment type="similarity">
    <text evidence="1">Belongs to the short-chain dehydrogenases/reductases (SDR) family.</text>
</comment>
<dbReference type="NCBIfam" id="NF005559">
    <property type="entry name" value="PRK07231.1"/>
    <property type="match status" value="1"/>
</dbReference>
<reference evidence="4" key="1">
    <citation type="journal article" date="2019" name="Int. J. Syst. Evol. Microbiol.">
        <title>The Global Catalogue of Microorganisms (GCM) 10K type strain sequencing project: providing services to taxonomists for standard genome sequencing and annotation.</title>
        <authorList>
            <consortium name="The Broad Institute Genomics Platform"/>
            <consortium name="The Broad Institute Genome Sequencing Center for Infectious Disease"/>
            <person name="Wu L."/>
            <person name="Ma J."/>
        </authorList>
    </citation>
    <scope>NUCLEOTIDE SEQUENCE [LARGE SCALE GENOMIC DNA]</scope>
    <source>
        <strain evidence="4">JCM 14309</strain>
    </source>
</reference>
<dbReference type="PRINTS" id="PR00080">
    <property type="entry name" value="SDRFAMILY"/>
</dbReference>
<gene>
    <name evidence="3" type="ORF">GCM10010529_02910</name>
</gene>
<dbReference type="Proteomes" id="UP001500236">
    <property type="component" value="Unassembled WGS sequence"/>
</dbReference>
<organism evidence="3 4">
    <name type="scientific">Nesterenkonia aethiopica</name>
    <dbReference type="NCBI Taxonomy" id="269144"/>
    <lineage>
        <taxon>Bacteria</taxon>
        <taxon>Bacillati</taxon>
        <taxon>Actinomycetota</taxon>
        <taxon>Actinomycetes</taxon>
        <taxon>Micrococcales</taxon>
        <taxon>Micrococcaceae</taxon>
        <taxon>Nesterenkonia</taxon>
    </lineage>
</organism>
<evidence type="ECO:0000256" key="1">
    <source>
        <dbReference type="ARBA" id="ARBA00006484"/>
    </source>
</evidence>
<proteinExistence type="inferred from homology"/>
<dbReference type="InterPro" id="IPR020904">
    <property type="entry name" value="Sc_DH/Rdtase_CS"/>
</dbReference>
<accession>A0ABP6LPT7</accession>
<name>A0ABP6LPT7_9MICC</name>
<protein>
    <submittedName>
        <fullName evidence="3">SDR family oxidoreductase</fullName>
    </submittedName>
</protein>
<dbReference type="SUPFAM" id="SSF51735">
    <property type="entry name" value="NAD(P)-binding Rossmann-fold domains"/>
    <property type="match status" value="1"/>
</dbReference>
<keyword evidence="4" id="KW-1185">Reference proteome</keyword>
<evidence type="ECO:0000256" key="2">
    <source>
        <dbReference type="SAM" id="MobiDB-lite"/>
    </source>
</evidence>
<dbReference type="PANTHER" id="PTHR42879:SF2">
    <property type="entry name" value="3-OXOACYL-[ACYL-CARRIER-PROTEIN] REDUCTASE FABG"/>
    <property type="match status" value="1"/>
</dbReference>
<dbReference type="PRINTS" id="PR00081">
    <property type="entry name" value="GDHRDH"/>
</dbReference>
<dbReference type="EMBL" id="BAAAVT010000002">
    <property type="protein sequence ID" value="GAA3052303.1"/>
    <property type="molecule type" value="Genomic_DNA"/>
</dbReference>
<dbReference type="InterPro" id="IPR002347">
    <property type="entry name" value="SDR_fam"/>
</dbReference>
<sequence length="279" mass="29339">MTDQHMQRPAESAGDDPGSTVPTGPSALFDVADRLALVTGSSRGLGRALALTLADAGARVVVHGRDAEALEAVRAEASSRSGREAVSVRFDVTDVAAVRAGLEELIAVHGVPDILVNNAGLQRRAPFETFDPEDWDALVASNLDSVFYVSRHVVPGMVARGSGKIVNIASVQSMLARETIAPYSATKGAVAQLTKGMAADLARHGIQVNAISPGYFATEMNRALVEDEAFSSWLVARTPARRWGSFEELSGALLFLTSEASSFVSGQNLFVDGGMTAVV</sequence>
<evidence type="ECO:0000313" key="3">
    <source>
        <dbReference type="EMBL" id="GAA3052303.1"/>
    </source>
</evidence>